<keyword evidence="7 10" id="KW-0283">Flagellar rotation</keyword>
<comment type="subcellular location">
    <subcellularLocation>
        <location evidence="2">Cell membrane</location>
        <topology evidence="2">Single-pass membrane protein</topology>
    </subcellularLocation>
</comment>
<evidence type="ECO:0000256" key="4">
    <source>
        <dbReference type="ARBA" id="ARBA00022475"/>
    </source>
</evidence>
<evidence type="ECO:0000313" key="12">
    <source>
        <dbReference type="EMBL" id="HEC67527.1"/>
    </source>
</evidence>
<comment type="function">
    <text evidence="1 10">Controls the rotational direction of flagella during chemotaxis.</text>
</comment>
<accession>A0A7C1ZMZ8</accession>
<evidence type="ECO:0000256" key="3">
    <source>
        <dbReference type="ARBA" id="ARBA00008281"/>
    </source>
</evidence>
<evidence type="ECO:0000256" key="5">
    <source>
        <dbReference type="ARBA" id="ARBA00022500"/>
    </source>
</evidence>
<feature type="coiled-coil region" evidence="11">
    <location>
        <begin position="2"/>
        <end position="29"/>
    </location>
</feature>
<dbReference type="GO" id="GO:0009425">
    <property type="term" value="C:bacterial-type flagellum basal body"/>
    <property type="evidence" value="ECO:0007669"/>
    <property type="project" value="InterPro"/>
</dbReference>
<dbReference type="InterPro" id="IPR005503">
    <property type="entry name" value="FliL"/>
</dbReference>
<dbReference type="GO" id="GO:0071978">
    <property type="term" value="P:bacterial-type flagellum-dependent swarming motility"/>
    <property type="evidence" value="ECO:0007669"/>
    <property type="project" value="TreeGrafter"/>
</dbReference>
<keyword evidence="5 10" id="KW-0145">Chemotaxis</keyword>
<name>A0A7C1ZMZ8_DESA2</name>
<evidence type="ECO:0000256" key="2">
    <source>
        <dbReference type="ARBA" id="ARBA00004162"/>
    </source>
</evidence>
<keyword evidence="6 10" id="KW-0812">Transmembrane</keyword>
<keyword evidence="12" id="KW-0282">Flagellum</keyword>
<dbReference type="PANTHER" id="PTHR35091">
    <property type="entry name" value="FLAGELLAR PROTEIN FLIL"/>
    <property type="match status" value="1"/>
</dbReference>
<dbReference type="GO" id="GO:0005886">
    <property type="term" value="C:plasma membrane"/>
    <property type="evidence" value="ECO:0007669"/>
    <property type="project" value="UniProtKB-SubCell"/>
</dbReference>
<dbReference type="GO" id="GO:0006935">
    <property type="term" value="P:chemotaxis"/>
    <property type="evidence" value="ECO:0007669"/>
    <property type="project" value="UniProtKB-KW"/>
</dbReference>
<proteinExistence type="inferred from homology"/>
<gene>
    <name evidence="12" type="ORF">ENI35_01735</name>
</gene>
<feature type="transmembrane region" description="Helical" evidence="10">
    <location>
        <begin position="25"/>
        <end position="50"/>
    </location>
</feature>
<evidence type="ECO:0000256" key="1">
    <source>
        <dbReference type="ARBA" id="ARBA00002254"/>
    </source>
</evidence>
<evidence type="ECO:0000256" key="8">
    <source>
        <dbReference type="ARBA" id="ARBA00022989"/>
    </source>
</evidence>
<dbReference type="PANTHER" id="PTHR35091:SF2">
    <property type="entry name" value="FLAGELLAR PROTEIN FLIL"/>
    <property type="match status" value="1"/>
</dbReference>
<dbReference type="Proteomes" id="UP000885738">
    <property type="component" value="Unassembled WGS sequence"/>
</dbReference>
<dbReference type="AlphaFoldDB" id="A0A7C1ZMZ8"/>
<evidence type="ECO:0000256" key="6">
    <source>
        <dbReference type="ARBA" id="ARBA00022692"/>
    </source>
</evidence>
<keyword evidence="12" id="KW-0969">Cilium</keyword>
<keyword evidence="12" id="KW-0966">Cell projection</keyword>
<reference evidence="12" key="1">
    <citation type="journal article" date="2020" name="mSystems">
        <title>Genome- and Community-Level Interaction Insights into Carbon Utilization and Element Cycling Functions of Hydrothermarchaeota in Hydrothermal Sediment.</title>
        <authorList>
            <person name="Zhou Z."/>
            <person name="Liu Y."/>
            <person name="Xu W."/>
            <person name="Pan J."/>
            <person name="Luo Z.H."/>
            <person name="Li M."/>
        </authorList>
    </citation>
    <scope>NUCLEOTIDE SEQUENCE [LARGE SCALE GENOMIC DNA]</scope>
    <source>
        <strain evidence="12">HyVt-389</strain>
    </source>
</reference>
<keyword evidence="11" id="KW-0175">Coiled coil</keyword>
<dbReference type="Pfam" id="PF03748">
    <property type="entry name" value="FliL"/>
    <property type="match status" value="1"/>
</dbReference>
<sequence>MIEEKREMREEKEEEKKEKTGKKKILKIAIISGLAFVIIIAIGAISWVLLPKFLKTSTEVKASKTDTNISTSVSTYALDDFIVNLFHPSEDRFLRIKIEFESEGQDTQKEIEKKLPKIRDSLLMLLSSKSVEEISTLQGKLILKNEIINRINSILNTGHISAVYFTEFIIQ</sequence>
<comment type="similarity">
    <text evidence="3 10">Belongs to the FliL family.</text>
</comment>
<evidence type="ECO:0000256" key="9">
    <source>
        <dbReference type="ARBA" id="ARBA00023136"/>
    </source>
</evidence>
<keyword evidence="9 10" id="KW-0472">Membrane</keyword>
<keyword evidence="4 10" id="KW-1003">Cell membrane</keyword>
<protein>
    <recommendedName>
        <fullName evidence="10">Flagellar protein FliL</fullName>
    </recommendedName>
</protein>
<evidence type="ECO:0000256" key="10">
    <source>
        <dbReference type="RuleBase" id="RU364125"/>
    </source>
</evidence>
<evidence type="ECO:0000256" key="7">
    <source>
        <dbReference type="ARBA" id="ARBA00022779"/>
    </source>
</evidence>
<organism evidence="12">
    <name type="scientific">Desulfofervidus auxilii</name>
    <dbReference type="NCBI Taxonomy" id="1621989"/>
    <lineage>
        <taxon>Bacteria</taxon>
        <taxon>Pseudomonadati</taxon>
        <taxon>Thermodesulfobacteriota</taxon>
        <taxon>Candidatus Desulfofervidia</taxon>
        <taxon>Candidatus Desulfofervidales</taxon>
        <taxon>Candidatus Desulfofervidaceae</taxon>
        <taxon>Candidatus Desulfofervidus</taxon>
    </lineage>
</organism>
<keyword evidence="8 10" id="KW-1133">Transmembrane helix</keyword>
<dbReference type="EMBL" id="DRIH01000057">
    <property type="protein sequence ID" value="HEC67527.1"/>
    <property type="molecule type" value="Genomic_DNA"/>
</dbReference>
<comment type="caution">
    <text evidence="12">The sequence shown here is derived from an EMBL/GenBank/DDBJ whole genome shotgun (WGS) entry which is preliminary data.</text>
</comment>
<evidence type="ECO:0000256" key="11">
    <source>
        <dbReference type="SAM" id="Coils"/>
    </source>
</evidence>